<dbReference type="Gene3D" id="2.160.20.80">
    <property type="entry name" value="E3 ubiquitin-protein ligase SopA"/>
    <property type="match status" value="2"/>
</dbReference>
<feature type="repeat" description="WD" evidence="3">
    <location>
        <begin position="2571"/>
        <end position="2612"/>
    </location>
</feature>
<dbReference type="PROSITE" id="PS50294">
    <property type="entry name" value="WD_REPEATS_REGION"/>
    <property type="match status" value="29"/>
</dbReference>
<proteinExistence type="predicted"/>
<feature type="repeat" description="WD" evidence="3">
    <location>
        <begin position="666"/>
        <end position="704"/>
    </location>
</feature>
<reference evidence="5" key="1">
    <citation type="journal article" date="2020" name="Fungal Divers.">
        <title>Resolving the Mortierellaceae phylogeny through synthesis of multi-gene phylogenetics and phylogenomics.</title>
        <authorList>
            <person name="Vandepol N."/>
            <person name="Liber J."/>
            <person name="Desiro A."/>
            <person name="Na H."/>
            <person name="Kennedy M."/>
            <person name="Barry K."/>
            <person name="Grigoriev I.V."/>
            <person name="Miller A.N."/>
            <person name="O'Donnell K."/>
            <person name="Stajich J.E."/>
            <person name="Bonito G."/>
        </authorList>
    </citation>
    <scope>NUCLEOTIDE SEQUENCE</scope>
    <source>
        <strain evidence="5">NRRL 6426</strain>
    </source>
</reference>
<dbReference type="Pfam" id="PF00400">
    <property type="entry name" value="WD40"/>
    <property type="match status" value="24"/>
</dbReference>
<feature type="repeat" description="WD" evidence="3">
    <location>
        <begin position="2067"/>
        <end position="2103"/>
    </location>
</feature>
<gene>
    <name evidence="5" type="primary">PWP2_2</name>
    <name evidence="5" type="ORF">BG015_010578</name>
</gene>
<dbReference type="InterPro" id="IPR001680">
    <property type="entry name" value="WD40_rpt"/>
</dbReference>
<dbReference type="SUPFAM" id="SSF141571">
    <property type="entry name" value="Pentapeptide repeat-like"/>
    <property type="match status" value="2"/>
</dbReference>
<feature type="repeat" description="WD" evidence="3">
    <location>
        <begin position="866"/>
        <end position="907"/>
    </location>
</feature>
<feature type="repeat" description="WD" evidence="3">
    <location>
        <begin position="579"/>
        <end position="620"/>
    </location>
</feature>
<feature type="repeat" description="WD" evidence="3">
    <location>
        <begin position="2325"/>
        <end position="2366"/>
    </location>
</feature>
<feature type="repeat" description="WD" evidence="3">
    <location>
        <begin position="2283"/>
        <end position="2324"/>
    </location>
</feature>
<protein>
    <submittedName>
        <fullName evidence="5">U3 snoRNP protein</fullName>
    </submittedName>
</protein>
<dbReference type="Proteomes" id="UP000748756">
    <property type="component" value="Unassembled WGS sequence"/>
</dbReference>
<feature type="repeat" description="WD" evidence="3">
    <location>
        <begin position="365"/>
        <end position="402"/>
    </location>
</feature>
<feature type="repeat" description="WD" evidence="3">
    <location>
        <begin position="407"/>
        <end position="439"/>
    </location>
</feature>
<dbReference type="SUPFAM" id="SSF50978">
    <property type="entry name" value="WD40 repeat-like"/>
    <property type="match status" value="7"/>
</dbReference>
<dbReference type="InterPro" id="IPR027417">
    <property type="entry name" value="P-loop_NTPase"/>
</dbReference>
<dbReference type="PANTHER" id="PTHR19848:SF8">
    <property type="entry name" value="F-BOX AND WD REPEAT DOMAIN CONTAINING 7"/>
    <property type="match status" value="1"/>
</dbReference>
<dbReference type="PROSITE" id="PS00678">
    <property type="entry name" value="WD_REPEATS_1"/>
    <property type="match status" value="12"/>
</dbReference>
<sequence length="2941" mass="321538">PAPRQRQTSYNIQEAKLEKVLEKGQALESGHKLGLANIAKCSMAVQFLADRVQISQLFKEQLVETVRESRNSDGVDQTLAANAMTILVRSGMRFNSADLRGIKIRGANLTGGEFDSVDLRDADLTGTILDKCWLRQAGFQGAKLGGAQFGEKPLDLHHMPNVAAYSSDSTLYAVGFTTGAITVFDAITWSTAYSVQDSKKSITALAFSPIGDLLAFGNRTGMLGTWNYTSNALTAFSCSHDDCINDLVYSRGGSRIATAGQEGSVRIWDAITGECIRIIVAHYEGALSVAFSPDGKQLVSGGFDNVLRVWNLDTGALLSSLEGHDGAIFKVLFSPDGRQIATSSSDKTVRTWSASTGTWSLEMTLGGHSDRVTDIAYSSEGQQLASCSEDSTIRTWDSRSGSSGPIFRGHTDHVVSVSYSQNGAHLVSCSRDKALRVWDCRAAVKGAVLFGRTNSMSSGMYPYSTISRDASDNDETIKPTRSRPLAHTFVSESFGTRDTTCFAISPNGFLAASASMTGGTSTIEVWFGTTSERRYALNGHTRKISCIAFSPNSQSIASGDFKGVLRVWNAQSGDVTWHQKEHDGKITSIAYSADGEQIISGGEDGTVRLWDALSGGLMHEFHADGEIECVAFSPSGSWIACGSDDGSVRLWDLNSLSPGPALDGIHTDTVKCIAFSPDGNHIASGGVDNTVRIWNINTETEVHVLKGHNNPVRCLAYSPLGDRITSGSEDCTMKIWNVATGELESTLDHSHGVSTIMYSSEAPQLWTATKDYKVHGWNFALNGLDTATIYTTAFSMNGQQVASSLGGDAVRLWDTDSGKPGPVLHGHSAVIESVSFSPVGDLIATASSDSTVRIWDSVQGACLEMLQGHGGIVTSVVFSPNGTQIATSGWDNTLRWWDFSISESESPLKEGDGALVSRSERSALVPISVVQTDEREFVVQADESMDKPGASMHETREASDGIYIHDDSGLFRSPVYSPDGREILVISGQRGVLRFDTQSKAIRPPLVGHSKMATCIAYSPSGDRIATSSEDGTARIWDPETGSELLSLVGHDGSVTCVAFSPFNYQLATSGVDWSVRLWNVAVNTPNQQVDGQVLSGHGAPVLCIAYSPDGRFLASGSEDRTIRLWDPLTREHLAVVGDFTVAVKAIQWRKSARGGLILVTGCKENMPQVWEVVEGKDHRYEVRRYWAAGVEALAVSGTRLGQEHGLTEAECKLLGQRGAVVIERFTTFKKRNYKLVRERQRLVPKTYKYNDIINTLLPSRLEVNQQQQSNYSASTMSRRHYSYSSDRECTKRLCFDTSSLRLEDQMPSPIELRVLEMKGQVQSPENYIPPLGKETLDTPDSYAFPLLPFVMKFLNDKRQVMLLMGDAGSGKSYFLQQLERELWNKYTGPNDSIPIRINLTDVENDSSDILGKVLKSKGFRTDHIQHLRRNRRHFILICDGYDEAQVQRNIYTRNNFNKPEQWRAKLIIACRSDKLGQDSDGRFQPTPADKYDRTDLDLFEKVAMAPFTRSMVVEYVEKYVTHLPQLEVQSEVPRSSKYSRAWSSQQYMNAFAEIPNLMELVGHPYILFCVLDMLPTITGPSRDDTEPLVSFDALYKRVFEKWMRANRQRLYSRDKTKDEERAFNELLSYDFEAECMKHMKDLAVAMLKNQKNDASVVRYTINDLATWKGRFFGTDARARLLKELVPLTRSGKTYRFIFPSLLDYLYSLVVFDPEGSVEVNIDTDGSGTDSFDSDYSEGGVDHIFSKSSGGQLFERGQVLQEQRALETGQVLKTGHELGFVNISNRSMAIQFLADRAQKSQIFKEQLVEKVWESRSNDSTDQKLAANAITILVRSGMRFNGADLRYIKVKGANLTGGEFDLADLRDADLTNVIFDKSWLREARLEGARLNGTKFGELPYSLLEDIPTVSAYSPDGSLCAIALDHGSLAVYNTSNWTPASPFERFSDAITSVALSPDGKLLVFGDEFGVLRIWRYTATSIVSVLPGHAVCISDLAFSMDGNYIAAAGQDGKVGVWDTVSGVCIKVLDMDGTRPSCVAFFPDGKQLVSGSSDGSIQLWDLNSESLVTIPNEHDDAISKVLFSPDGRHIASSSSDTTVRIWSASNGIWSQEMVFSGHSKAVTGLVYSSDGQHLVSCGEDSTIRMWDTRSGGPGPIFRGHTDRVVGIAFSQKGDQLTSCGRDKTLRIWDCRAAVKGAVLFGRTNSNSSGMYPYSTIKRYNGNNAQDIRPNTPRPCWGRLFASQSFGTKVTSIGTSPDGLLVVSACTIDGIPAINIWLRVTNEIVHTLTGHSRDISCVAFSPNSQHIASGSVDKTIRIWNTQSGEVINTLKGHDKKVTSIAYSSEGNQIVSGSEDGTIRLWETSTGKDICSFDVDGCEVQCVAFSPAGPWIAAGGEDEAVRIWNVGDNSDEPIFNKNAHKGNVNSIAFSPDGALIVSGGEDGAIKIWNIHSKAVERVLQEDGDTVECLAYSPSGQYIASGGADRNVRIWDPKTGVISESLVHTNSIVGLSYSSDGAQLWTGSDCRIHAWTDAFVVNQAATVSSTDFSKDCKQVAWSLDRTKVQLFNADTGEPELVLSGHSGVIECVSYSPVHNIIASASSDSTVRIWDSETGACLALLKSLTGVVTNVIFSPNGTKIAISCETTLGLWDLDPESLLQAAHSAGGTDNQQASLRAIPILATVPVDHKVEASSTPVYSPDGREISVGDADFTVLRYSTRSGGKSYTPLVGHDGIVTCIAYSLQRDKIVTGSEDNTARIWDRFTGEQLFQLSGHSGGVTSISFSPVDDLVATGDNESTVWIWSYTRIDSRLMLRGHHGPVLCVTFSPDGKFLATGSADRTMRLWNPSNGVFLAKVGDFAAGIRSIRWSKTRDRYRLATGSDENPLGIWELVEEEDENGNNRQNVRRCWGAGVHSLAVSGARIGFGHTLKEADETLLRQRNVIFIAPVTF</sequence>
<feature type="non-terminal residue" evidence="5">
    <location>
        <position position="1"/>
    </location>
</feature>
<dbReference type="OrthoDB" id="538223at2759"/>
<feature type="repeat" description="WD" evidence="3">
    <location>
        <begin position="627"/>
        <end position="655"/>
    </location>
</feature>
<feature type="repeat" description="WD" evidence="3">
    <location>
        <begin position="1095"/>
        <end position="1136"/>
    </location>
</feature>
<dbReference type="EMBL" id="JAAAUQ010000764">
    <property type="protein sequence ID" value="KAF9147737.1"/>
    <property type="molecule type" value="Genomic_DNA"/>
</dbReference>
<dbReference type="PANTHER" id="PTHR19848">
    <property type="entry name" value="WD40 REPEAT PROTEIN"/>
    <property type="match status" value="1"/>
</dbReference>
<dbReference type="InterPro" id="IPR020472">
    <property type="entry name" value="WD40_PAC1"/>
</dbReference>
<dbReference type="CDD" id="cd00200">
    <property type="entry name" value="WD40"/>
    <property type="match status" value="6"/>
</dbReference>
<feature type="repeat" description="WD" evidence="3">
    <location>
        <begin position="2805"/>
        <end position="2846"/>
    </location>
</feature>
<feature type="repeat" description="WD" evidence="3">
    <location>
        <begin position="1006"/>
        <end position="1047"/>
    </location>
</feature>
<comment type="caution">
    <text evidence="5">The sequence shown here is derived from an EMBL/GenBank/DDBJ whole genome shotgun (WGS) entry which is preliminary data.</text>
</comment>
<dbReference type="InterPro" id="IPR015943">
    <property type="entry name" value="WD40/YVTN_repeat-like_dom_sf"/>
</dbReference>
<evidence type="ECO:0000256" key="3">
    <source>
        <dbReference type="PROSITE-ProRule" id="PRU00221"/>
    </source>
</evidence>
<dbReference type="InterPro" id="IPR007111">
    <property type="entry name" value="NACHT_NTPase"/>
</dbReference>
<feature type="repeat" description="WD" evidence="3">
    <location>
        <begin position="537"/>
        <end position="578"/>
    </location>
</feature>
<dbReference type="SMART" id="SM00382">
    <property type="entry name" value="AAA"/>
    <property type="match status" value="1"/>
</dbReference>
<feature type="repeat" description="WD" evidence="3">
    <location>
        <begin position="1983"/>
        <end position="2024"/>
    </location>
</feature>
<keyword evidence="1 3" id="KW-0853">WD repeat</keyword>
<feature type="repeat" description="WD" evidence="3">
    <location>
        <begin position="2453"/>
        <end position="2494"/>
    </location>
</feature>
<dbReference type="Gene3D" id="3.40.50.300">
    <property type="entry name" value="P-loop containing nucleotide triphosphate hydrolases"/>
    <property type="match status" value="1"/>
</dbReference>
<dbReference type="Pfam" id="PF00805">
    <property type="entry name" value="Pentapeptide"/>
    <property type="match status" value="2"/>
</dbReference>
<evidence type="ECO:0000313" key="5">
    <source>
        <dbReference type="EMBL" id="KAF9147737.1"/>
    </source>
</evidence>
<feature type="repeat" description="WD" evidence="3">
    <location>
        <begin position="2367"/>
        <end position="2400"/>
    </location>
</feature>
<dbReference type="Gene3D" id="2.130.10.10">
    <property type="entry name" value="YVTN repeat-like/Quinoprotein amine dehydrogenase"/>
    <property type="match status" value="14"/>
</dbReference>
<feature type="repeat" description="WD" evidence="3">
    <location>
        <begin position="824"/>
        <end position="865"/>
    </location>
</feature>
<feature type="repeat" description="WD" evidence="3">
    <location>
        <begin position="2721"/>
        <end position="2762"/>
    </location>
</feature>
<dbReference type="Pfam" id="PF25171">
    <property type="entry name" value="Beta-prop_WDR36-Utp21_1st"/>
    <property type="match status" value="1"/>
</dbReference>
<feature type="repeat" description="WD" evidence="3">
    <location>
        <begin position="2153"/>
        <end position="2185"/>
    </location>
</feature>
<dbReference type="Pfam" id="PF05729">
    <property type="entry name" value="NACHT"/>
    <property type="match status" value="1"/>
</dbReference>
<dbReference type="PRINTS" id="PR00320">
    <property type="entry name" value="GPROTEINBRPT"/>
</dbReference>
<keyword evidence="2" id="KW-0677">Repeat</keyword>
<feature type="domain" description="AAA+ ATPase" evidence="4">
    <location>
        <begin position="1358"/>
        <end position="1518"/>
    </location>
</feature>
<feature type="repeat" description="WD" evidence="3">
    <location>
        <begin position="2035"/>
        <end position="2066"/>
    </location>
</feature>
<accession>A0A9P5RXB8</accession>
<evidence type="ECO:0000256" key="2">
    <source>
        <dbReference type="ARBA" id="ARBA00022737"/>
    </source>
</evidence>
<dbReference type="SMART" id="SM00320">
    <property type="entry name" value="WD40"/>
    <property type="match status" value="39"/>
</dbReference>
<dbReference type="InterPro" id="IPR003593">
    <property type="entry name" value="AAA+_ATPase"/>
</dbReference>
<feature type="repeat" description="WD" evidence="3">
    <location>
        <begin position="279"/>
        <end position="320"/>
    </location>
</feature>
<feature type="repeat" description="WD" evidence="3">
    <location>
        <begin position="2411"/>
        <end position="2452"/>
    </location>
</feature>
<dbReference type="InterPro" id="IPR036322">
    <property type="entry name" value="WD40_repeat_dom_sf"/>
</dbReference>
<dbReference type="PROSITE" id="PS50082">
    <property type="entry name" value="WD_REPEATS_2"/>
    <property type="match status" value="30"/>
</dbReference>
<dbReference type="InterPro" id="IPR059157">
    <property type="entry name" value="WDR36-Utp21_N"/>
</dbReference>
<dbReference type="InterPro" id="IPR001646">
    <property type="entry name" value="5peptide_repeat"/>
</dbReference>
<feature type="repeat" description="WD" evidence="3">
    <location>
        <begin position="705"/>
        <end position="746"/>
    </location>
</feature>
<feature type="repeat" description="WD" evidence="3">
    <location>
        <begin position="1048"/>
        <end position="1081"/>
    </location>
</feature>
<organism evidence="5 6">
    <name type="scientific">Linnemannia schmuckeri</name>
    <dbReference type="NCBI Taxonomy" id="64567"/>
    <lineage>
        <taxon>Eukaryota</taxon>
        <taxon>Fungi</taxon>
        <taxon>Fungi incertae sedis</taxon>
        <taxon>Mucoromycota</taxon>
        <taxon>Mortierellomycotina</taxon>
        <taxon>Mortierellomycetes</taxon>
        <taxon>Mortierellales</taxon>
        <taxon>Mortierellaceae</taxon>
        <taxon>Linnemannia</taxon>
    </lineage>
</organism>
<evidence type="ECO:0000313" key="6">
    <source>
        <dbReference type="Proteomes" id="UP000748756"/>
    </source>
</evidence>
<dbReference type="SUPFAM" id="SSF52540">
    <property type="entry name" value="P-loop containing nucleoside triphosphate hydrolases"/>
    <property type="match status" value="1"/>
</dbReference>
<dbReference type="InterPro" id="IPR019775">
    <property type="entry name" value="WD40_repeat_CS"/>
</dbReference>
<feature type="repeat" description="WD" evidence="3">
    <location>
        <begin position="2111"/>
        <end position="2147"/>
    </location>
</feature>
<feature type="repeat" description="WD" evidence="3">
    <location>
        <begin position="2763"/>
        <end position="2795"/>
    </location>
</feature>
<keyword evidence="6" id="KW-1185">Reference proteome</keyword>
<evidence type="ECO:0000256" key="1">
    <source>
        <dbReference type="ARBA" id="ARBA00022574"/>
    </source>
</evidence>
<feature type="repeat" description="WD" evidence="3">
    <location>
        <begin position="321"/>
        <end position="362"/>
    </location>
</feature>
<evidence type="ECO:0000259" key="4">
    <source>
        <dbReference type="SMART" id="SM00382"/>
    </source>
</evidence>
<feature type="repeat" description="WD" evidence="3">
    <location>
        <begin position="237"/>
        <end position="278"/>
    </location>
</feature>
<feature type="repeat" description="WD" evidence="3">
    <location>
        <begin position="1941"/>
        <end position="1982"/>
    </location>
</feature>
<name>A0A9P5RXB8_9FUNG</name>